<reference evidence="1 2" key="1">
    <citation type="submission" date="2015-09" db="EMBL/GenBank/DDBJ databases">
        <title>Host preference determinants of Valsa canker pathogens revealed by comparative genomics.</title>
        <authorList>
            <person name="Yin Z."/>
            <person name="Huang L."/>
        </authorList>
    </citation>
    <scope>NUCLEOTIDE SEQUENCE [LARGE SCALE GENOMIC DNA]</scope>
    <source>
        <strain evidence="1 2">YSFL</strain>
    </source>
</reference>
<proteinExistence type="predicted"/>
<comment type="caution">
    <text evidence="1">The sequence shown here is derived from an EMBL/GenBank/DDBJ whole genome shotgun (WGS) entry which is preliminary data.</text>
</comment>
<protein>
    <recommendedName>
        <fullName evidence="3">Mannan endo-1,6-alpha-mannosidase</fullName>
    </recommendedName>
</protein>
<dbReference type="InterPro" id="IPR053169">
    <property type="entry name" value="MUG_Protein"/>
</dbReference>
<keyword evidence="2" id="KW-1185">Reference proteome</keyword>
<sequence>MVAPKTFGSWIANMSLLRAPASVAATNKPAYTEDTVTAIEALQNWYNEEEGLWNTTGWWNSANCLTVLGDFSALEADDTHWMDIEDIFAITFTQAQQSTQTARRSRIRGLSTLLVGTQQAKSPVFSNTTLPPKSSINSNSTLTNRGYSGFINDYYDDEGWWALAWIRAYDVTGKLEYLKMAESIFADMRGGVNGTCGGGIYWSKDRTYKNAIANELYFSVAASLANRASGADSYLSYAKAQWSWFKTSGLINDDNLINDGLTINNNGTCTNNGETIWSYNQGVIIGGLIELYHATGNSDLLSEASTIASAAIDALSMDGILHDECEPDCGIDGSQFKGVFIRNLHYLQLVAPRDEFRAFILDNADSIWKNDRNSSNYLGVVWSGPPSAGGLPNAGTQSSAMDALIAAMAVV</sequence>
<dbReference type="Gene3D" id="1.50.10.20">
    <property type="match status" value="1"/>
</dbReference>
<dbReference type="EMBL" id="LJZO01000001">
    <property type="protein sequence ID" value="ROW05013.1"/>
    <property type="molecule type" value="Genomic_DNA"/>
</dbReference>
<dbReference type="AlphaFoldDB" id="A0A423WNL5"/>
<evidence type="ECO:0000313" key="2">
    <source>
        <dbReference type="Proteomes" id="UP000284375"/>
    </source>
</evidence>
<evidence type="ECO:0000313" key="1">
    <source>
        <dbReference type="EMBL" id="ROW05013.1"/>
    </source>
</evidence>
<dbReference type="Pfam" id="PF03663">
    <property type="entry name" value="Glyco_hydro_76"/>
    <property type="match status" value="1"/>
</dbReference>
<name>A0A423WNL5_CYTCH</name>
<dbReference type="PANTHER" id="PTHR47791:SF1">
    <property type="entry name" value="ENDO MANNANASE, GH76 FAMILY (EUROFUNG)"/>
    <property type="match status" value="1"/>
</dbReference>
<dbReference type="InterPro" id="IPR008928">
    <property type="entry name" value="6-hairpin_glycosidase_sf"/>
</dbReference>
<accession>A0A423WNL5</accession>
<dbReference type="SUPFAM" id="SSF48208">
    <property type="entry name" value="Six-hairpin glycosidases"/>
    <property type="match status" value="1"/>
</dbReference>
<evidence type="ECO:0008006" key="3">
    <source>
        <dbReference type="Google" id="ProtNLM"/>
    </source>
</evidence>
<organism evidence="1 2">
    <name type="scientific">Cytospora chrysosperma</name>
    <name type="common">Cytospora canker fungus</name>
    <name type="synonym">Sphaeria chrysosperma</name>
    <dbReference type="NCBI Taxonomy" id="252740"/>
    <lineage>
        <taxon>Eukaryota</taxon>
        <taxon>Fungi</taxon>
        <taxon>Dikarya</taxon>
        <taxon>Ascomycota</taxon>
        <taxon>Pezizomycotina</taxon>
        <taxon>Sordariomycetes</taxon>
        <taxon>Sordariomycetidae</taxon>
        <taxon>Diaporthales</taxon>
        <taxon>Cytosporaceae</taxon>
        <taxon>Cytospora</taxon>
    </lineage>
</organism>
<gene>
    <name evidence="1" type="ORF">VSDG_00339</name>
</gene>
<dbReference type="OrthoDB" id="9984024at2759"/>
<dbReference type="STRING" id="252740.A0A423WNL5"/>
<dbReference type="Proteomes" id="UP000284375">
    <property type="component" value="Unassembled WGS sequence"/>
</dbReference>
<dbReference type="GO" id="GO:0005975">
    <property type="term" value="P:carbohydrate metabolic process"/>
    <property type="evidence" value="ECO:0007669"/>
    <property type="project" value="InterPro"/>
</dbReference>
<dbReference type="PANTHER" id="PTHR47791">
    <property type="entry name" value="MEIOTICALLY UP-REGULATED GENE 191 PROTEIN"/>
    <property type="match status" value="1"/>
</dbReference>
<dbReference type="InterPro" id="IPR005198">
    <property type="entry name" value="Glyco_hydro_76"/>
</dbReference>